<accession>A0ABD0QVX3</accession>
<dbReference type="InterPro" id="IPR037191">
    <property type="entry name" value="VPS9_dom_sf"/>
</dbReference>
<comment type="caution">
    <text evidence="1">The sequence shown here is derived from an EMBL/GenBank/DDBJ whole genome shotgun (WGS) entry which is preliminary data.</text>
</comment>
<evidence type="ECO:0000313" key="1">
    <source>
        <dbReference type="EMBL" id="KAL0190364.1"/>
    </source>
</evidence>
<gene>
    <name evidence="1" type="ORF">M9458_013062</name>
</gene>
<dbReference type="AlphaFoldDB" id="A0ABD0QVX3"/>
<protein>
    <submittedName>
        <fullName evidence="1">Uncharacterized protein</fullName>
    </submittedName>
</protein>
<reference evidence="1 2" key="1">
    <citation type="submission" date="2024-05" db="EMBL/GenBank/DDBJ databases">
        <title>Genome sequencing and assembly of Indian major carp, Cirrhinus mrigala (Hamilton, 1822).</title>
        <authorList>
            <person name="Mohindra V."/>
            <person name="Chowdhury L.M."/>
            <person name="Lal K."/>
            <person name="Jena J.K."/>
        </authorList>
    </citation>
    <scope>NUCLEOTIDE SEQUENCE [LARGE SCALE GENOMIC DNA]</scope>
    <source>
        <strain evidence="1">CM1030</strain>
        <tissue evidence="1">Blood</tissue>
    </source>
</reference>
<proteinExistence type="predicted"/>
<dbReference type="Proteomes" id="UP001529510">
    <property type="component" value="Unassembled WGS sequence"/>
</dbReference>
<feature type="non-terminal residue" evidence="1">
    <location>
        <position position="93"/>
    </location>
</feature>
<organism evidence="1 2">
    <name type="scientific">Cirrhinus mrigala</name>
    <name type="common">Mrigala</name>
    <dbReference type="NCBI Taxonomy" id="683832"/>
    <lineage>
        <taxon>Eukaryota</taxon>
        <taxon>Metazoa</taxon>
        <taxon>Chordata</taxon>
        <taxon>Craniata</taxon>
        <taxon>Vertebrata</taxon>
        <taxon>Euteleostomi</taxon>
        <taxon>Actinopterygii</taxon>
        <taxon>Neopterygii</taxon>
        <taxon>Teleostei</taxon>
        <taxon>Ostariophysi</taxon>
        <taxon>Cypriniformes</taxon>
        <taxon>Cyprinidae</taxon>
        <taxon>Labeoninae</taxon>
        <taxon>Labeonini</taxon>
        <taxon>Cirrhinus</taxon>
    </lineage>
</organism>
<keyword evidence="2" id="KW-1185">Reference proteome</keyword>
<dbReference type="EMBL" id="JAMKFB020000006">
    <property type="protein sequence ID" value="KAL0190364.1"/>
    <property type="molecule type" value="Genomic_DNA"/>
</dbReference>
<evidence type="ECO:0000313" key="2">
    <source>
        <dbReference type="Proteomes" id="UP001529510"/>
    </source>
</evidence>
<name>A0ABD0QVX3_CIRMR</name>
<sequence>MLEKAMHKCVLKPLYSCLQSMLHDFQVAGGVWQRLQENLALAKTKQPHELGVNGARPPDAHAIHRIRRKLRAMKIMVLLKVCELIYNIMQEHE</sequence>
<dbReference type="SUPFAM" id="SSF109993">
    <property type="entry name" value="VPS9 domain"/>
    <property type="match status" value="1"/>
</dbReference>